<evidence type="ECO:0000313" key="3">
    <source>
        <dbReference type="Proteomes" id="UP000181870"/>
    </source>
</evidence>
<dbReference type="InterPro" id="IPR050792">
    <property type="entry name" value="ADP-ribosylglycohydrolase"/>
</dbReference>
<dbReference type="Gene3D" id="1.10.4080.10">
    <property type="entry name" value="ADP-ribosylation/Crystallin J1"/>
    <property type="match status" value="1"/>
</dbReference>
<dbReference type="GO" id="GO:0016787">
    <property type="term" value="F:hydrolase activity"/>
    <property type="evidence" value="ECO:0007669"/>
    <property type="project" value="UniProtKB-KW"/>
</dbReference>
<dbReference type="AlphaFoldDB" id="A0A1G8ENG6"/>
<evidence type="ECO:0000313" key="2">
    <source>
        <dbReference type="EMBL" id="SDH71433.1"/>
    </source>
</evidence>
<accession>A0A1G8ENG6</accession>
<organism evidence="2 3">
    <name type="scientific">Bacteroides ovatus</name>
    <dbReference type="NCBI Taxonomy" id="28116"/>
    <lineage>
        <taxon>Bacteria</taxon>
        <taxon>Pseudomonadati</taxon>
        <taxon>Bacteroidota</taxon>
        <taxon>Bacteroidia</taxon>
        <taxon>Bacteroidales</taxon>
        <taxon>Bacteroidaceae</taxon>
        <taxon>Bacteroides</taxon>
    </lineage>
</organism>
<dbReference type="GO" id="GO:0046872">
    <property type="term" value="F:metal ion binding"/>
    <property type="evidence" value="ECO:0007669"/>
    <property type="project" value="UniProtKB-KW"/>
</dbReference>
<dbReference type="PANTHER" id="PTHR16222">
    <property type="entry name" value="ADP-RIBOSYLGLYCOHYDROLASE"/>
    <property type="match status" value="1"/>
</dbReference>
<sequence length="611" mass="68890">MLGAIIGDIVGSRYEFDATNDYNFELFSDKNSFTDDTICTIAIADAVLKNRDYGESLHDWCRRYMKPKGGFGGRFRKWVESDNPQPYGSFGNGSAMRVSPIGMYFRDDKEVIEQARLSATCTHNHPMGIKGAQAVAWAIHCAINSSDGLVTPKALQTDIMDITLSAASDNGFASFVDLDDYKNQFDETCQGTIPPALQIIYESNSFEEAIRKAVSLGADADTLGAIVGSIAEHLWGIPEWMKQKAMSYLTEEMKEVVIAFYKACDDQPDYKPKSKQLKQQEVVMLWKLGYGHMGKFLNGENPIPSKDTKATKESWNIQPMPTDNISEIDINFSMKDSDMAILRQGHIPEAQEDHWFMYCDDKYIRYYRSWTGQCAFEAHYVYANGNYTIDRLVVNRVLSEFGVNGDIPAKTLFLYLLYSEITGPSQKAWKAYYESWKERAIKDLELNEEEEKRNKAVKEAIDLCAKMERAEIYASVERDEKGRVTPEKIDSLEKNEVFVFGSNKNGHHIGGAAKAAVKHFGAVWGQGDGLQGQSCAISSMEGPVEMAKNINRFIEFAKEHQELRFLVTPIGCGIAGYKPEQVAPLFKKAILLQNVTLPKSFWEYYCMTEAN</sequence>
<name>A0A1G8ENG6_BACOV</name>
<keyword evidence="1" id="KW-0479">Metal-binding</keyword>
<dbReference type="Pfam" id="PF03747">
    <property type="entry name" value="ADP_ribosyl_GH"/>
    <property type="match status" value="1"/>
</dbReference>
<dbReference type="Proteomes" id="UP000181870">
    <property type="component" value="Unassembled WGS sequence"/>
</dbReference>
<reference evidence="2 3" key="1">
    <citation type="submission" date="2016-10" db="EMBL/GenBank/DDBJ databases">
        <authorList>
            <person name="de Groot N.N."/>
        </authorList>
    </citation>
    <scope>NUCLEOTIDE SEQUENCE [LARGE SCALE GENOMIC DNA]</scope>
    <source>
        <strain evidence="2 3">NLAE-zl-C57</strain>
    </source>
</reference>
<feature type="binding site" evidence="1">
    <location>
        <position position="221"/>
    </location>
    <ligand>
        <name>Mg(2+)</name>
        <dbReference type="ChEBI" id="CHEBI:18420"/>
        <label>1</label>
    </ligand>
</feature>
<dbReference type="RefSeq" id="WP_074636761.1">
    <property type="nucleotide sequence ID" value="NZ_FNDO01000011.1"/>
</dbReference>
<gene>
    <name evidence="2" type="ORF">SAMN05192582_101119</name>
</gene>
<protein>
    <submittedName>
        <fullName evidence="2">ADP-ribosylglycohydrolase</fullName>
    </submittedName>
</protein>
<dbReference type="SUPFAM" id="SSF101478">
    <property type="entry name" value="ADP-ribosylglycohydrolase"/>
    <property type="match status" value="1"/>
</dbReference>
<dbReference type="InterPro" id="IPR005502">
    <property type="entry name" value="Ribosyl_crysJ1"/>
</dbReference>
<feature type="binding site" evidence="1">
    <location>
        <position position="35"/>
    </location>
    <ligand>
        <name>Mg(2+)</name>
        <dbReference type="ChEBI" id="CHEBI:18420"/>
        <label>1</label>
    </ligand>
</feature>
<dbReference type="EMBL" id="FNDO01000011">
    <property type="protein sequence ID" value="SDH71433.1"/>
    <property type="molecule type" value="Genomic_DNA"/>
</dbReference>
<keyword evidence="2" id="KW-0378">Hydrolase</keyword>
<feature type="binding site" evidence="1">
    <location>
        <position position="34"/>
    </location>
    <ligand>
        <name>Mg(2+)</name>
        <dbReference type="ChEBI" id="CHEBI:18420"/>
        <label>1</label>
    </ligand>
</feature>
<dbReference type="PANTHER" id="PTHR16222:SF12">
    <property type="entry name" value="ADP-RIBOSYLGLYCOHYDROLASE-RELATED"/>
    <property type="match status" value="1"/>
</dbReference>
<feature type="binding site" evidence="1">
    <location>
        <position position="222"/>
    </location>
    <ligand>
        <name>Mg(2+)</name>
        <dbReference type="ChEBI" id="CHEBI:18420"/>
        <label>1</label>
    </ligand>
</feature>
<dbReference type="InterPro" id="IPR036705">
    <property type="entry name" value="Ribosyl_crysJ1_sf"/>
</dbReference>
<evidence type="ECO:0000256" key="1">
    <source>
        <dbReference type="PIRSR" id="PIRSR605502-1"/>
    </source>
</evidence>
<comment type="cofactor">
    <cofactor evidence="1">
        <name>Mg(2+)</name>
        <dbReference type="ChEBI" id="CHEBI:18420"/>
    </cofactor>
    <text evidence="1">Binds 2 magnesium ions per subunit.</text>
</comment>
<feature type="binding site" evidence="1">
    <location>
        <position position="36"/>
    </location>
    <ligand>
        <name>Mg(2+)</name>
        <dbReference type="ChEBI" id="CHEBI:18420"/>
        <label>1</label>
    </ligand>
</feature>
<proteinExistence type="predicted"/>
<feature type="binding site" evidence="1">
    <location>
        <position position="219"/>
    </location>
    <ligand>
        <name>Mg(2+)</name>
        <dbReference type="ChEBI" id="CHEBI:18420"/>
        <label>1</label>
    </ligand>
</feature>
<keyword evidence="1" id="KW-0460">Magnesium</keyword>